<name>A0A0G0M352_UNCC2</name>
<proteinExistence type="predicted"/>
<organism evidence="1 2">
    <name type="scientific">candidate division CPR2 bacterium GW2011_GWC2_39_10</name>
    <dbReference type="NCBI Taxonomy" id="1618345"/>
    <lineage>
        <taxon>Bacteria</taxon>
        <taxon>Bacteria division CPR2</taxon>
    </lineage>
</organism>
<dbReference type="Proteomes" id="UP000034207">
    <property type="component" value="Unassembled WGS sequence"/>
</dbReference>
<evidence type="ECO:0000313" key="1">
    <source>
        <dbReference type="EMBL" id="KKQ94780.1"/>
    </source>
</evidence>
<comment type="caution">
    <text evidence="1">The sequence shown here is derived from an EMBL/GenBank/DDBJ whole genome shotgun (WGS) entry which is preliminary data.</text>
</comment>
<dbReference type="STRING" id="1618345.UT18_C0007G0036"/>
<gene>
    <name evidence="1" type="ORF">UT18_C0007G0036</name>
</gene>
<dbReference type="EMBL" id="LBVV01000007">
    <property type="protein sequence ID" value="KKQ94780.1"/>
    <property type="molecule type" value="Genomic_DNA"/>
</dbReference>
<protein>
    <submittedName>
        <fullName evidence="1">Uncharacterized protein</fullName>
    </submittedName>
</protein>
<evidence type="ECO:0000313" key="2">
    <source>
        <dbReference type="Proteomes" id="UP000034207"/>
    </source>
</evidence>
<reference evidence="1" key="1">
    <citation type="journal article" date="2015" name="Nature">
        <title>rRNA introns, odd ribosomes, and small enigmatic genomes across a large radiation of phyla.</title>
        <authorList>
            <person name="Brown C.T."/>
            <person name="Hug L.A."/>
            <person name="Thomas B.C."/>
            <person name="Sharon I."/>
            <person name="Castelle C.J."/>
            <person name="Singh A."/>
            <person name="Wilkins M.J."/>
            <person name="Williams K.H."/>
            <person name="Banfield J.F."/>
        </authorList>
    </citation>
    <scope>NUCLEOTIDE SEQUENCE [LARGE SCALE GENOMIC DNA]</scope>
</reference>
<sequence>MAKRLKIGDIVEIETKKGLAYIQYVYHHDEPPRYGRLIRVLPGFFDKTPASFSELVKQK</sequence>
<accession>A0A0G0M352</accession>
<dbReference type="AlphaFoldDB" id="A0A0G0M352"/>